<dbReference type="SMART" id="SM00450">
    <property type="entry name" value="RHOD"/>
    <property type="match status" value="2"/>
</dbReference>
<dbReference type="EMBL" id="CP071182">
    <property type="protein sequence ID" value="QSO49772.1"/>
    <property type="molecule type" value="Genomic_DNA"/>
</dbReference>
<dbReference type="KEGG" id="afx:JZ786_08920"/>
<dbReference type="CDD" id="cd01449">
    <property type="entry name" value="TST_Repeat_2"/>
    <property type="match status" value="1"/>
</dbReference>
<keyword evidence="2" id="KW-0677">Repeat</keyword>
<accession>A0A9X7Z8M1</accession>
<dbReference type="Pfam" id="PF00581">
    <property type="entry name" value="Rhodanese"/>
    <property type="match status" value="2"/>
</dbReference>
<dbReference type="PANTHER" id="PTHR11364:SF27">
    <property type="entry name" value="SULFURTRANSFERASE"/>
    <property type="match status" value="1"/>
</dbReference>
<dbReference type="PROSITE" id="PS50206">
    <property type="entry name" value="RHODANESE_3"/>
    <property type="match status" value="2"/>
</dbReference>
<evidence type="ECO:0000259" key="3">
    <source>
        <dbReference type="PROSITE" id="PS50206"/>
    </source>
</evidence>
<dbReference type="Proteomes" id="UP000663505">
    <property type="component" value="Chromosome"/>
</dbReference>
<proteinExistence type="predicted"/>
<gene>
    <name evidence="4" type="ORF">JZ786_08920</name>
</gene>
<dbReference type="AlphaFoldDB" id="A0A9X7Z8M1"/>
<feature type="domain" description="Rhodanese" evidence="3">
    <location>
        <begin position="3"/>
        <end position="121"/>
    </location>
</feature>
<reference evidence="4 5" key="1">
    <citation type="submission" date="2021-02" db="EMBL/GenBank/DDBJ databases">
        <title>Alicyclobacillus curvatus sp. nov. and Alicyclobacillus mengziensis sp. nov., two acidophilic bacteria isolated from acid mine drainage.</title>
        <authorList>
            <person name="Huang Y."/>
        </authorList>
    </citation>
    <scope>NUCLEOTIDE SEQUENCE [LARGE SCALE GENOMIC DNA]</scope>
    <source>
        <strain evidence="4 5">S30H14</strain>
    </source>
</reference>
<evidence type="ECO:0000313" key="5">
    <source>
        <dbReference type="Proteomes" id="UP000663505"/>
    </source>
</evidence>
<keyword evidence="5" id="KW-1185">Reference proteome</keyword>
<evidence type="ECO:0000256" key="2">
    <source>
        <dbReference type="ARBA" id="ARBA00022737"/>
    </source>
</evidence>
<dbReference type="InterPro" id="IPR001307">
    <property type="entry name" value="Thiosulphate_STrfase_CS"/>
</dbReference>
<dbReference type="InterPro" id="IPR036873">
    <property type="entry name" value="Rhodanese-like_dom_sf"/>
</dbReference>
<dbReference type="InterPro" id="IPR001763">
    <property type="entry name" value="Rhodanese-like_dom"/>
</dbReference>
<protein>
    <submittedName>
        <fullName evidence="4">Sulfurtransferase</fullName>
    </submittedName>
</protein>
<evidence type="ECO:0000256" key="1">
    <source>
        <dbReference type="ARBA" id="ARBA00022679"/>
    </source>
</evidence>
<dbReference type="PANTHER" id="PTHR11364">
    <property type="entry name" value="THIOSULFATE SULFERTANSFERASE"/>
    <property type="match status" value="1"/>
</dbReference>
<dbReference type="GO" id="GO:0004792">
    <property type="term" value="F:thiosulfate-cyanide sulfurtransferase activity"/>
    <property type="evidence" value="ECO:0007669"/>
    <property type="project" value="InterPro"/>
</dbReference>
<name>A0A9X7Z8M1_9BACL</name>
<dbReference type="CDD" id="cd01448">
    <property type="entry name" value="TST_Repeat_1"/>
    <property type="match status" value="1"/>
</dbReference>
<dbReference type="InterPro" id="IPR045078">
    <property type="entry name" value="TST/MPST-like"/>
</dbReference>
<dbReference type="SUPFAM" id="SSF52821">
    <property type="entry name" value="Rhodanese/Cell cycle control phosphatase"/>
    <property type="match status" value="2"/>
</dbReference>
<sequence length="275" mass="29603">MLGGQGVVVFDCRFSLADKNQGFTAYLAGHVPGAHYLHLEHDLSSPVREHGGRHPLPEMEEFAEKVALAGVDLEKTVVVYDAGGGMSPRAWWLLDQLGVKDVRILNGGWNAYVSAGLPVSVEIPAVLPATAATALAVPSSEEIRDKVVNVEDVLNIVAGETQGLLVDARAAGRYRGEVEPIDKVAGHIPGAMNAPWEEGVDEAGRWLDRDEQRARFAKAIESAKPLVMYCGSGVSACANLFALRLAGIENAKLYPGSWSDWTSYPEHPIERTPTP</sequence>
<organism evidence="4 5">
    <name type="scientific">Alicyclobacillus mengziensis</name>
    <dbReference type="NCBI Taxonomy" id="2931921"/>
    <lineage>
        <taxon>Bacteria</taxon>
        <taxon>Bacillati</taxon>
        <taxon>Bacillota</taxon>
        <taxon>Bacilli</taxon>
        <taxon>Bacillales</taxon>
        <taxon>Alicyclobacillaceae</taxon>
        <taxon>Alicyclobacillus</taxon>
    </lineage>
</organism>
<dbReference type="PROSITE" id="PS00380">
    <property type="entry name" value="RHODANESE_1"/>
    <property type="match status" value="1"/>
</dbReference>
<keyword evidence="1" id="KW-0808">Transferase</keyword>
<dbReference type="Gene3D" id="3.40.250.10">
    <property type="entry name" value="Rhodanese-like domain"/>
    <property type="match status" value="2"/>
</dbReference>
<evidence type="ECO:0000313" key="4">
    <source>
        <dbReference type="EMBL" id="QSO49772.1"/>
    </source>
</evidence>
<feature type="domain" description="Rhodanese" evidence="3">
    <location>
        <begin position="159"/>
        <end position="270"/>
    </location>
</feature>